<keyword evidence="9" id="KW-1185">Reference proteome</keyword>
<gene>
    <name evidence="8" type="ORF">GCM10009765_25110</name>
</gene>
<feature type="domain" description="Response regulatory" evidence="7">
    <location>
        <begin position="24"/>
        <end position="140"/>
    </location>
</feature>
<reference evidence="8 9" key="1">
    <citation type="journal article" date="2019" name="Int. J. Syst. Evol. Microbiol.">
        <title>The Global Catalogue of Microorganisms (GCM) 10K type strain sequencing project: providing services to taxonomists for standard genome sequencing and annotation.</title>
        <authorList>
            <consortium name="The Broad Institute Genomics Platform"/>
            <consortium name="The Broad Institute Genome Sequencing Center for Infectious Disease"/>
            <person name="Wu L."/>
            <person name="Ma J."/>
        </authorList>
    </citation>
    <scope>NUCLEOTIDE SEQUENCE [LARGE SCALE GENOMIC DNA]</scope>
    <source>
        <strain evidence="8 9">JCM 14718</strain>
    </source>
</reference>
<dbReference type="Pfam" id="PF00196">
    <property type="entry name" value="GerE"/>
    <property type="match status" value="1"/>
</dbReference>
<evidence type="ECO:0000256" key="5">
    <source>
        <dbReference type="PROSITE-ProRule" id="PRU00169"/>
    </source>
</evidence>
<dbReference type="SUPFAM" id="SSF52172">
    <property type="entry name" value="CheY-like"/>
    <property type="match status" value="1"/>
</dbReference>
<name>A0ABN2GPL4_9ACTN</name>
<comment type="caution">
    <text evidence="8">The sequence shown here is derived from an EMBL/GenBank/DDBJ whole genome shotgun (WGS) entry which is preliminary data.</text>
</comment>
<evidence type="ECO:0000313" key="9">
    <source>
        <dbReference type="Proteomes" id="UP001500618"/>
    </source>
</evidence>
<proteinExistence type="predicted"/>
<dbReference type="PROSITE" id="PS00622">
    <property type="entry name" value="HTH_LUXR_1"/>
    <property type="match status" value="1"/>
</dbReference>
<dbReference type="InterPro" id="IPR001789">
    <property type="entry name" value="Sig_transdc_resp-reg_receiver"/>
</dbReference>
<evidence type="ECO:0000256" key="3">
    <source>
        <dbReference type="ARBA" id="ARBA00023125"/>
    </source>
</evidence>
<dbReference type="InterPro" id="IPR058245">
    <property type="entry name" value="NreC/VraR/RcsB-like_REC"/>
</dbReference>
<evidence type="ECO:0000256" key="4">
    <source>
        <dbReference type="ARBA" id="ARBA00023163"/>
    </source>
</evidence>
<evidence type="ECO:0000259" key="6">
    <source>
        <dbReference type="PROSITE" id="PS50043"/>
    </source>
</evidence>
<dbReference type="InterPro" id="IPR016032">
    <property type="entry name" value="Sig_transdc_resp-reg_C-effctor"/>
</dbReference>
<dbReference type="SMART" id="SM00448">
    <property type="entry name" value="REC"/>
    <property type="match status" value="1"/>
</dbReference>
<dbReference type="Proteomes" id="UP001500618">
    <property type="component" value="Unassembled WGS sequence"/>
</dbReference>
<dbReference type="PROSITE" id="PS50043">
    <property type="entry name" value="HTH_LUXR_2"/>
    <property type="match status" value="1"/>
</dbReference>
<evidence type="ECO:0000313" key="8">
    <source>
        <dbReference type="EMBL" id="GAA1674702.1"/>
    </source>
</evidence>
<dbReference type="Gene3D" id="3.40.50.2300">
    <property type="match status" value="1"/>
</dbReference>
<dbReference type="PANTHER" id="PTHR43214">
    <property type="entry name" value="TWO-COMPONENT RESPONSE REGULATOR"/>
    <property type="match status" value="1"/>
</dbReference>
<keyword evidence="3" id="KW-0238">DNA-binding</keyword>
<sequence>MPSRPPSLAVLPVGDPPSLPVELTVVLADGHPVIRSGMRALLSAVNGIRVVAEAGTAAETIRAALLHRPDVVILDPEMPEPVSGASIRELARAVPGTGILVFTMAEDDTSIRIAMRCGARGYILKHAERDHIVRAVRGVAAGEAIFAPRIAERLPVLLARVPQPAHEDLPSLTVREREVLSLVAEGLPNSAIARRLRLAPKTISNHLSAIFGKLQVTSRADAIARAHDAGLTS</sequence>
<dbReference type="PROSITE" id="PS50110">
    <property type="entry name" value="RESPONSE_REGULATORY"/>
    <property type="match status" value="1"/>
</dbReference>
<protein>
    <submittedName>
        <fullName evidence="8">Response regulator transcription factor</fullName>
    </submittedName>
</protein>
<feature type="domain" description="HTH luxR-type" evidence="6">
    <location>
        <begin position="165"/>
        <end position="230"/>
    </location>
</feature>
<feature type="modified residue" description="4-aspartylphosphate" evidence="5">
    <location>
        <position position="75"/>
    </location>
</feature>
<dbReference type="PANTHER" id="PTHR43214:SF24">
    <property type="entry name" value="TRANSCRIPTIONAL REGULATORY PROTEIN NARL-RELATED"/>
    <property type="match status" value="1"/>
</dbReference>
<dbReference type="InterPro" id="IPR011006">
    <property type="entry name" value="CheY-like_superfamily"/>
</dbReference>
<dbReference type="RefSeq" id="WP_344309977.1">
    <property type="nucleotide sequence ID" value="NZ_BAAANY010000008.1"/>
</dbReference>
<organism evidence="8 9">
    <name type="scientific">Fodinicola feengrottensis</name>
    <dbReference type="NCBI Taxonomy" id="435914"/>
    <lineage>
        <taxon>Bacteria</taxon>
        <taxon>Bacillati</taxon>
        <taxon>Actinomycetota</taxon>
        <taxon>Actinomycetes</taxon>
        <taxon>Mycobacteriales</taxon>
        <taxon>Fodinicola</taxon>
    </lineage>
</organism>
<keyword evidence="4" id="KW-0804">Transcription</keyword>
<dbReference type="CDD" id="cd06170">
    <property type="entry name" value="LuxR_C_like"/>
    <property type="match status" value="1"/>
</dbReference>
<dbReference type="EMBL" id="BAAANY010000008">
    <property type="protein sequence ID" value="GAA1674702.1"/>
    <property type="molecule type" value="Genomic_DNA"/>
</dbReference>
<dbReference type="InterPro" id="IPR039420">
    <property type="entry name" value="WalR-like"/>
</dbReference>
<dbReference type="InterPro" id="IPR000792">
    <property type="entry name" value="Tscrpt_reg_LuxR_C"/>
</dbReference>
<keyword evidence="1 5" id="KW-0597">Phosphoprotein</keyword>
<dbReference type="SUPFAM" id="SSF46894">
    <property type="entry name" value="C-terminal effector domain of the bipartite response regulators"/>
    <property type="match status" value="1"/>
</dbReference>
<evidence type="ECO:0000256" key="1">
    <source>
        <dbReference type="ARBA" id="ARBA00022553"/>
    </source>
</evidence>
<evidence type="ECO:0000256" key="2">
    <source>
        <dbReference type="ARBA" id="ARBA00023015"/>
    </source>
</evidence>
<dbReference type="CDD" id="cd17535">
    <property type="entry name" value="REC_NarL-like"/>
    <property type="match status" value="1"/>
</dbReference>
<dbReference type="PRINTS" id="PR00038">
    <property type="entry name" value="HTHLUXR"/>
</dbReference>
<evidence type="ECO:0000259" key="7">
    <source>
        <dbReference type="PROSITE" id="PS50110"/>
    </source>
</evidence>
<keyword evidence="2" id="KW-0805">Transcription regulation</keyword>
<accession>A0ABN2GPL4</accession>
<dbReference type="Pfam" id="PF00072">
    <property type="entry name" value="Response_reg"/>
    <property type="match status" value="1"/>
</dbReference>
<dbReference type="SMART" id="SM00421">
    <property type="entry name" value="HTH_LUXR"/>
    <property type="match status" value="1"/>
</dbReference>